<sequence>MNVRLLCGLMALPLLVQIGHAETVTLEEFLENIQQTHPLFAREALSPEIQMRARERFLGAEDWIVSSSPFYAYQKPLSTSAFSPERINMIGGELGIERAFWNTGGRLSLSWSSDYTDQKIPEIVIPLGPSTVLEIPTGTAEFYQNKVYLTYSQPLLQNFRGKLDRLYYELGEYDVASAETEALETEEGFLFDVAARFLDWVLLSEQSRIAAERLRLANEQLEQTTRMRRANLVDQVDVLRAEDAVRIAEQTLVLIESQFKAKRAELAVLSQSEGLYERSPEFDLYRLETPPPVDEAISRLKEHSRILQILSIRREQLSSLLDGFAETTRPQLLLNVAAGLQGGDEDFDQSLELDKPDLSVSLGFSYPLGNRAAGSDVAKTKLEYRQLEKEIETVALDLEASVRNLLIQIHELEKVLALNQEQIQSAQAKTAEEQRLYNQGRGQLTFVIQSRDNEQLAKLTYAQNAATYHQLMLTYRALMDELLPAGQEGAS</sequence>
<organism evidence="8 9">
    <name type="scientific">candidate division TA06 bacterium SM23_40</name>
    <dbReference type="NCBI Taxonomy" id="1703774"/>
    <lineage>
        <taxon>Bacteria</taxon>
        <taxon>Bacteria division TA06</taxon>
    </lineage>
</organism>
<evidence type="ECO:0000256" key="4">
    <source>
        <dbReference type="ARBA" id="ARBA00023136"/>
    </source>
</evidence>
<proteinExistence type="predicted"/>
<dbReference type="InterPro" id="IPR051906">
    <property type="entry name" value="TolC-like"/>
</dbReference>
<dbReference type="SUPFAM" id="SSF56954">
    <property type="entry name" value="Outer membrane efflux proteins (OEP)"/>
    <property type="match status" value="1"/>
</dbReference>
<keyword evidence="5" id="KW-0998">Cell outer membrane</keyword>
<comment type="caution">
    <text evidence="8">The sequence shown here is derived from an EMBL/GenBank/DDBJ whole genome shotgun (WGS) entry which is preliminary data.</text>
</comment>
<keyword evidence="6" id="KW-0175">Coiled coil</keyword>
<dbReference type="GO" id="GO:1990281">
    <property type="term" value="C:efflux pump complex"/>
    <property type="evidence" value="ECO:0007669"/>
    <property type="project" value="TreeGrafter"/>
</dbReference>
<keyword evidence="3" id="KW-0812">Transmembrane</keyword>
<dbReference type="Gene3D" id="1.20.1600.10">
    <property type="entry name" value="Outer membrane efflux proteins (OEP)"/>
    <property type="match status" value="1"/>
</dbReference>
<reference evidence="8 9" key="1">
    <citation type="journal article" date="2015" name="Microbiome">
        <title>Genomic resolution of linkages in carbon, nitrogen, and sulfur cycling among widespread estuary sediment bacteria.</title>
        <authorList>
            <person name="Baker B.J."/>
            <person name="Lazar C.S."/>
            <person name="Teske A.P."/>
            <person name="Dick G.J."/>
        </authorList>
    </citation>
    <scope>NUCLEOTIDE SEQUENCE [LARGE SCALE GENOMIC DNA]</scope>
    <source>
        <strain evidence="8">SM23_40</strain>
    </source>
</reference>
<keyword evidence="7" id="KW-0732">Signal</keyword>
<gene>
    <name evidence="8" type="ORF">AMJ82_04910</name>
</gene>
<dbReference type="GO" id="GO:0015562">
    <property type="term" value="F:efflux transmembrane transporter activity"/>
    <property type="evidence" value="ECO:0007669"/>
    <property type="project" value="InterPro"/>
</dbReference>
<dbReference type="GO" id="GO:0015288">
    <property type="term" value="F:porin activity"/>
    <property type="evidence" value="ECO:0007669"/>
    <property type="project" value="TreeGrafter"/>
</dbReference>
<feature type="coiled-coil region" evidence="6">
    <location>
        <begin position="370"/>
        <end position="429"/>
    </location>
</feature>
<protein>
    <recommendedName>
        <fullName evidence="10">Transporter</fullName>
    </recommendedName>
</protein>
<evidence type="ECO:0000256" key="6">
    <source>
        <dbReference type="SAM" id="Coils"/>
    </source>
</evidence>
<evidence type="ECO:0000256" key="1">
    <source>
        <dbReference type="ARBA" id="ARBA00004442"/>
    </source>
</evidence>
<evidence type="ECO:0000313" key="8">
    <source>
        <dbReference type="EMBL" id="KPK69738.1"/>
    </source>
</evidence>
<feature type="chain" id="PRO_5006646874" description="Transporter" evidence="7">
    <location>
        <begin position="22"/>
        <end position="491"/>
    </location>
</feature>
<evidence type="ECO:0000256" key="2">
    <source>
        <dbReference type="ARBA" id="ARBA00022452"/>
    </source>
</evidence>
<dbReference type="GO" id="GO:0009279">
    <property type="term" value="C:cell outer membrane"/>
    <property type="evidence" value="ECO:0007669"/>
    <property type="project" value="UniProtKB-SubCell"/>
</dbReference>
<dbReference type="PANTHER" id="PTHR30026:SF20">
    <property type="entry name" value="OUTER MEMBRANE PROTEIN TOLC"/>
    <property type="match status" value="1"/>
</dbReference>
<evidence type="ECO:0000256" key="5">
    <source>
        <dbReference type="ARBA" id="ARBA00023237"/>
    </source>
</evidence>
<dbReference type="Proteomes" id="UP000051717">
    <property type="component" value="Unassembled WGS sequence"/>
</dbReference>
<dbReference type="AlphaFoldDB" id="A0A0S8GDL0"/>
<accession>A0A0S8GDL0</accession>
<comment type="subcellular location">
    <subcellularLocation>
        <location evidence="1">Cell outer membrane</location>
    </subcellularLocation>
</comment>
<feature type="signal peptide" evidence="7">
    <location>
        <begin position="1"/>
        <end position="21"/>
    </location>
</feature>
<name>A0A0S8GDL0_UNCT6</name>
<keyword evidence="4" id="KW-0472">Membrane</keyword>
<dbReference type="PANTHER" id="PTHR30026">
    <property type="entry name" value="OUTER MEMBRANE PROTEIN TOLC"/>
    <property type="match status" value="1"/>
</dbReference>
<evidence type="ECO:0000313" key="9">
    <source>
        <dbReference type="Proteomes" id="UP000051717"/>
    </source>
</evidence>
<keyword evidence="2" id="KW-1134">Transmembrane beta strand</keyword>
<evidence type="ECO:0000256" key="3">
    <source>
        <dbReference type="ARBA" id="ARBA00022692"/>
    </source>
</evidence>
<evidence type="ECO:0008006" key="10">
    <source>
        <dbReference type="Google" id="ProtNLM"/>
    </source>
</evidence>
<dbReference type="EMBL" id="LJUI01000029">
    <property type="protein sequence ID" value="KPK69738.1"/>
    <property type="molecule type" value="Genomic_DNA"/>
</dbReference>
<evidence type="ECO:0000256" key="7">
    <source>
        <dbReference type="SAM" id="SignalP"/>
    </source>
</evidence>